<sequence>MAGMARVRAFCCIVIYFPFPPATFHLLWQMDHPDVSVVAVELSGNRPGKTMVLRGEGLGSPKFHTMQPRMMKPAQMDGQWENTLHGVHPAPPRRISSREPHWNDARREDARPPQDIPSSPSLPSGSEYSSDSKHGQRRSSQNSGTSNTDEKCRTESDEEHRECSPPPIVQVEAVPPLTKVHFSCYQSHRSFMVSKNAYYSVPCMTCLKADQQPRYRCTFCCLRVCGDCAKGISNCKDRSLMEFLENLVQGLEGS</sequence>
<evidence type="ECO:0000313" key="3">
    <source>
        <dbReference type="EMBL" id="KMP02943.1"/>
    </source>
</evidence>
<feature type="compositionally biased region" description="Low complexity" evidence="1">
    <location>
        <begin position="117"/>
        <end position="129"/>
    </location>
</feature>
<feature type="compositionally biased region" description="Basic and acidic residues" evidence="1">
    <location>
        <begin position="148"/>
        <end position="163"/>
    </location>
</feature>
<evidence type="ECO:0000313" key="4">
    <source>
        <dbReference type="Proteomes" id="UP000054565"/>
    </source>
</evidence>
<gene>
    <name evidence="3" type="ORF">CIRG_02635</name>
</gene>
<keyword evidence="2" id="KW-0472">Membrane</keyword>
<dbReference type="AlphaFoldDB" id="A0A0J6Y8A0"/>
<dbReference type="Proteomes" id="UP000054565">
    <property type="component" value="Unassembled WGS sequence"/>
</dbReference>
<proteinExistence type="predicted"/>
<feature type="transmembrane region" description="Helical" evidence="2">
    <location>
        <begin position="7"/>
        <end position="28"/>
    </location>
</feature>
<feature type="region of interest" description="Disordered" evidence="1">
    <location>
        <begin position="82"/>
        <end position="167"/>
    </location>
</feature>
<dbReference type="OrthoDB" id="5425130at2759"/>
<evidence type="ECO:0000256" key="1">
    <source>
        <dbReference type="SAM" id="MobiDB-lite"/>
    </source>
</evidence>
<protein>
    <submittedName>
        <fullName evidence="3">Uncharacterized protein</fullName>
    </submittedName>
</protein>
<accession>A0A0J6Y8A0</accession>
<keyword evidence="2" id="KW-0812">Transmembrane</keyword>
<evidence type="ECO:0000256" key="2">
    <source>
        <dbReference type="SAM" id="Phobius"/>
    </source>
</evidence>
<organism evidence="3 4">
    <name type="scientific">Coccidioides immitis RMSCC 2394</name>
    <dbReference type="NCBI Taxonomy" id="404692"/>
    <lineage>
        <taxon>Eukaryota</taxon>
        <taxon>Fungi</taxon>
        <taxon>Dikarya</taxon>
        <taxon>Ascomycota</taxon>
        <taxon>Pezizomycotina</taxon>
        <taxon>Eurotiomycetes</taxon>
        <taxon>Eurotiomycetidae</taxon>
        <taxon>Onygenales</taxon>
        <taxon>Onygenaceae</taxon>
        <taxon>Coccidioides</taxon>
    </lineage>
</organism>
<reference evidence="4" key="1">
    <citation type="journal article" date="2010" name="Genome Res.">
        <title>Population genomic sequencing of Coccidioides fungi reveals recent hybridization and transposon control.</title>
        <authorList>
            <person name="Neafsey D.E."/>
            <person name="Barker B.M."/>
            <person name="Sharpton T.J."/>
            <person name="Stajich J.E."/>
            <person name="Park D.J."/>
            <person name="Whiston E."/>
            <person name="Hung C.-Y."/>
            <person name="McMahan C."/>
            <person name="White J."/>
            <person name="Sykes S."/>
            <person name="Heiman D."/>
            <person name="Young S."/>
            <person name="Zeng Q."/>
            <person name="Abouelleil A."/>
            <person name="Aftuck L."/>
            <person name="Bessette D."/>
            <person name="Brown A."/>
            <person name="FitzGerald M."/>
            <person name="Lui A."/>
            <person name="Macdonald J.P."/>
            <person name="Priest M."/>
            <person name="Orbach M.J."/>
            <person name="Galgiani J.N."/>
            <person name="Kirkland T.N."/>
            <person name="Cole G.T."/>
            <person name="Birren B.W."/>
            <person name="Henn M.R."/>
            <person name="Taylor J.W."/>
            <person name="Rounsley S.D."/>
        </authorList>
    </citation>
    <scope>NUCLEOTIDE SEQUENCE [LARGE SCALE GENOMIC DNA]</scope>
    <source>
        <strain evidence="4">RMSCC 2394</strain>
    </source>
</reference>
<dbReference type="STRING" id="404692.A0A0J6Y8A0"/>
<name>A0A0J6Y8A0_COCIT</name>
<dbReference type="EMBL" id="DS028094">
    <property type="protein sequence ID" value="KMP02943.1"/>
    <property type="molecule type" value="Genomic_DNA"/>
</dbReference>
<keyword evidence="2" id="KW-1133">Transmembrane helix</keyword>
<feature type="compositionally biased region" description="Basic and acidic residues" evidence="1">
    <location>
        <begin position="96"/>
        <end position="112"/>
    </location>
</feature>
<feature type="compositionally biased region" description="Polar residues" evidence="1">
    <location>
        <begin position="138"/>
        <end position="147"/>
    </location>
</feature>